<dbReference type="InterPro" id="IPR035437">
    <property type="entry name" value="SNase_OB-fold_sf"/>
</dbReference>
<protein>
    <submittedName>
        <fullName evidence="3">TDR15 protein</fullName>
    </submittedName>
</protein>
<dbReference type="Gene3D" id="2.30.30.140">
    <property type="match status" value="6"/>
</dbReference>
<feature type="domain" description="Tudor" evidence="2">
    <location>
        <begin position="937"/>
        <end position="996"/>
    </location>
</feature>
<dbReference type="Gene3D" id="2.40.50.90">
    <property type="match status" value="5"/>
</dbReference>
<dbReference type="InterPro" id="IPR002999">
    <property type="entry name" value="Tudor"/>
</dbReference>
<feature type="domain" description="Tudor" evidence="2">
    <location>
        <begin position="724"/>
        <end position="783"/>
    </location>
</feature>
<keyword evidence="4" id="KW-1185">Reference proteome</keyword>
<name>A0A7L1CQN9_9PASS</name>
<feature type="domain" description="Tudor" evidence="2">
    <location>
        <begin position="209"/>
        <end position="266"/>
    </location>
</feature>
<dbReference type="PANTHER" id="PTHR22948:SF7">
    <property type="entry name" value="TUDOR DOMAIN-CONTAINING PROTEIN 15"/>
    <property type="match status" value="1"/>
</dbReference>
<dbReference type="PANTHER" id="PTHR22948">
    <property type="entry name" value="TUDOR DOMAIN CONTAINING PROTEIN"/>
    <property type="match status" value="1"/>
</dbReference>
<dbReference type="OrthoDB" id="9995375at2759"/>
<feature type="domain" description="Tudor" evidence="2">
    <location>
        <begin position="1240"/>
        <end position="1299"/>
    </location>
</feature>
<feature type="non-terminal residue" evidence="3">
    <location>
        <position position="1526"/>
    </location>
</feature>
<proteinExistence type="predicted"/>
<evidence type="ECO:0000256" key="1">
    <source>
        <dbReference type="SAM" id="MobiDB-lite"/>
    </source>
</evidence>
<dbReference type="InterPro" id="IPR050621">
    <property type="entry name" value="Tudor_domain_containing"/>
</dbReference>
<evidence type="ECO:0000313" key="3">
    <source>
        <dbReference type="EMBL" id="NXM67095.1"/>
    </source>
</evidence>
<dbReference type="Proteomes" id="UP000553648">
    <property type="component" value="Unassembled WGS sequence"/>
</dbReference>
<gene>
    <name evidence="3" type="primary">Tdrd15</name>
    <name evidence="3" type="ORF">SERLUN_R08812</name>
</gene>
<dbReference type="EMBL" id="VXBA01000906">
    <property type="protein sequence ID" value="NXM67095.1"/>
    <property type="molecule type" value="Genomic_DNA"/>
</dbReference>
<feature type="domain" description="Tudor" evidence="2">
    <location>
        <begin position="1455"/>
        <end position="1513"/>
    </location>
</feature>
<sequence>WHRGRVLGKRGNVYEVFLIDSGHVLVVEETRIAAARDELFQLPPKVVLGVFASILPLGEKWGPKAISYFSSLVGLQITGHVKAVRPYHLFILEVPKIISTVLELQLGKFIDGESFCLIVETLRTLPQGVLFRELLTLNNSEKLTPSWHVPDELFPCLRVGSKENVKITGAVSPNKFYCQIQKWQKELEDLTGAMHLHYEALTGENTASCDSLGLLCAAKRQNGQWHRGVIKQLLSDHVEVWFMDLGITEAMPPTCVRKLRVEFMTLPMISFPCALSCFDSQDETAMKSQLKELVQALIGQTSVCVLVDLYNNIECLYYITLQKQNLGVNAKHPENLNERAASCVSLLEAKVTSNDVKCKPYPERYNSLKNHTANKDTNTCSPEWDISFFSHCKREELQMNSFHEAFVVYVINPSDFWIQTCRYKNEFQALMKDIAQAYSQCGAAEMVLKKPEPGVLCCARYSKDGCYYRAVITKVLCVNIAVYFFDFGNIDTVPCHDVKILLPEFSDLPALAVCCSLACAFPVDGVWVKKETDFFKSVVLNKQLLLHVVGKQDNKYVVNVQCHTGLHQEDVAACMVRAGYAEYWEKPPDSVVRSAKKRHNWKYLKCQKSKTNLGSTGGGCKKKVSADEGVPKKEKSLTVSPVPREAVVPSCFGQDAASKMHKSVCEEKLFYKELVFKPGAVFEVVCSCIFSPSDFSCQLQSNLPELNNLMGKIQTYYNNHTSLYKTGQVACIVKSPKDGKWYRATVVQQVSKNEVDVVFVDYGYRERVLLKDLQAVLPDFLTLESQAFRCGLKNVPLQTDSLNWSEEVQRQFEDFISSSRGRLTCIIYALVLLSPNCLCNVVELQTPLTSAEEFLRERGLAQSECTGLRSLASLGSLYSFCYSSFNIKVGSEEEVYITHISNPSKFYCQLNRNTGTVEALMKKVSDISKVSNDAKYDTGNTRLCIARYFEDGLFYRALAFPVESTSYLWAHYVDFGNKSMVERDQLMPIPDSATDLIFTPMQAIKCYLSDLKGTKIPASVTRWFEERFLRKLLKAVILSQGSDGKIVVELYDGQLKVSQQLKEKILEELAQKSLYDEHYQTDIGENFGDEEPAACSTPKLCNGSLKQQTSQDSEEPGFRGSSSAVLENREPPIGEPASHSLSQSALTSKEITVNALSESHNERLNCTGQQERSNKNIPSLISLPQRDIQVNTEVAAYISHVNSLSSFYVHLAEDENLIIKLADDLNESLENKGLESCSDELMIGDLIVAEHETDSFYYRALIKTLKSANSFEVEFIDYGNDAVVSSSKICRIPEEFLTMPRFSVHCFLSSVKSVPDESWAKKSDAYFARNVSNEPVTCKFLQQHGDQWEIDIIYILIGETMLQEYLNQFLSHCQTAVGPEKSSSTDCKEFDTSFKINSVMWTLLRSGRTYPGFATAVTDPSNFSVQFEVFFDSMQNLSLLLSDLPDNLPALPKENVVLGASCLIKFGLKAEWYRAEISEVASQSVVLTFIDYGFQKSIPYSEIHKLKVTPESLFYFPRLAHTCSLH</sequence>
<reference evidence="3 4" key="1">
    <citation type="submission" date="2019-09" db="EMBL/GenBank/DDBJ databases">
        <title>Bird 10,000 Genomes (B10K) Project - Family phase.</title>
        <authorList>
            <person name="Zhang G."/>
        </authorList>
    </citation>
    <scope>NUCLEOTIDE SEQUENCE [LARGE SCALE GENOMIC DNA]</scope>
    <source>
        <strain evidence="3">B10K-DU-002-03</strain>
        <tissue evidence="3">Muscle</tissue>
    </source>
</reference>
<feature type="domain" description="Tudor" evidence="2">
    <location>
        <begin position="450"/>
        <end position="508"/>
    </location>
</feature>
<dbReference type="PROSITE" id="PS50304">
    <property type="entry name" value="TUDOR"/>
    <property type="match status" value="6"/>
</dbReference>
<organism evidence="3 4">
    <name type="scientific">Serilophus lunatus</name>
    <name type="common">silver-breasted broadbill</name>
    <dbReference type="NCBI Taxonomy" id="239386"/>
    <lineage>
        <taxon>Eukaryota</taxon>
        <taxon>Metazoa</taxon>
        <taxon>Chordata</taxon>
        <taxon>Craniata</taxon>
        <taxon>Vertebrata</taxon>
        <taxon>Euteleostomi</taxon>
        <taxon>Archelosauria</taxon>
        <taxon>Archosauria</taxon>
        <taxon>Dinosauria</taxon>
        <taxon>Saurischia</taxon>
        <taxon>Theropoda</taxon>
        <taxon>Coelurosauria</taxon>
        <taxon>Aves</taxon>
        <taxon>Neognathae</taxon>
        <taxon>Neoaves</taxon>
        <taxon>Telluraves</taxon>
        <taxon>Australaves</taxon>
        <taxon>Passeriformes</taxon>
        <taxon>Eurylaimidae</taxon>
        <taxon>Serilophus</taxon>
    </lineage>
</organism>
<evidence type="ECO:0000259" key="2">
    <source>
        <dbReference type="PROSITE" id="PS50304"/>
    </source>
</evidence>
<dbReference type="SUPFAM" id="SSF63748">
    <property type="entry name" value="Tudor/PWWP/MBT"/>
    <property type="match status" value="7"/>
</dbReference>
<comment type="caution">
    <text evidence="3">The sequence shown here is derived from an EMBL/GenBank/DDBJ whole genome shotgun (WGS) entry which is preliminary data.</text>
</comment>
<accession>A0A7L1CQN9</accession>
<dbReference type="SMART" id="SM00333">
    <property type="entry name" value="TUDOR"/>
    <property type="match status" value="6"/>
</dbReference>
<evidence type="ECO:0000313" key="4">
    <source>
        <dbReference type="Proteomes" id="UP000553648"/>
    </source>
</evidence>
<feature type="non-terminal residue" evidence="3">
    <location>
        <position position="1"/>
    </location>
</feature>
<feature type="region of interest" description="Disordered" evidence="1">
    <location>
        <begin position="1098"/>
        <end position="1145"/>
    </location>
</feature>
<dbReference type="Pfam" id="PF00567">
    <property type="entry name" value="TUDOR"/>
    <property type="match status" value="6"/>
</dbReference>